<name>A0A8H7J008_9PLEO</name>
<dbReference type="Gene3D" id="3.40.800.20">
    <property type="entry name" value="Histone deacetylase domain"/>
    <property type="match status" value="1"/>
</dbReference>
<evidence type="ECO:0000313" key="3">
    <source>
        <dbReference type="EMBL" id="KAF9694228.1"/>
    </source>
</evidence>
<feature type="domain" description="Histone deacetylase" evidence="2">
    <location>
        <begin position="259"/>
        <end position="593"/>
    </location>
</feature>
<dbReference type="PANTHER" id="PTHR47558">
    <property type="entry name" value="HISTONE DEACETYLASE HOS3"/>
    <property type="match status" value="1"/>
</dbReference>
<keyword evidence="4" id="KW-1185">Reference proteome</keyword>
<dbReference type="CDD" id="cd09998">
    <property type="entry name" value="HDAC_Hos3"/>
    <property type="match status" value="1"/>
</dbReference>
<feature type="compositionally biased region" description="Low complexity" evidence="1">
    <location>
        <begin position="950"/>
        <end position="976"/>
    </location>
</feature>
<dbReference type="PANTHER" id="PTHR47558:SF1">
    <property type="entry name" value="HISTONE DEACETYLASE HOS3"/>
    <property type="match status" value="1"/>
</dbReference>
<dbReference type="EMBL" id="RZGK01000014">
    <property type="protein sequence ID" value="KAF9694228.1"/>
    <property type="molecule type" value="Genomic_DNA"/>
</dbReference>
<evidence type="ECO:0000259" key="2">
    <source>
        <dbReference type="Pfam" id="PF00850"/>
    </source>
</evidence>
<dbReference type="Pfam" id="PF00850">
    <property type="entry name" value="Hist_deacetyl"/>
    <property type="match status" value="1"/>
</dbReference>
<dbReference type="InterPro" id="IPR023696">
    <property type="entry name" value="Ureohydrolase_dom_sf"/>
</dbReference>
<proteinExistence type="predicted"/>
<gene>
    <name evidence="3" type="ORF">EKO04_008041</name>
</gene>
<dbReference type="Proteomes" id="UP000651452">
    <property type="component" value="Unassembled WGS sequence"/>
</dbReference>
<dbReference type="InterPro" id="IPR037138">
    <property type="entry name" value="His_deacetylse_dom_sf"/>
</dbReference>
<dbReference type="OrthoDB" id="5232919at2759"/>
<dbReference type="FunFam" id="3.40.800.20:FF:000011">
    <property type="entry name" value="Histone deacetylase HOS3"/>
    <property type="match status" value="1"/>
</dbReference>
<feature type="compositionally biased region" description="Low complexity" evidence="1">
    <location>
        <begin position="66"/>
        <end position="82"/>
    </location>
</feature>
<accession>A0A8H7J008</accession>
<feature type="compositionally biased region" description="Basic and acidic residues" evidence="1">
    <location>
        <begin position="924"/>
        <end position="946"/>
    </location>
</feature>
<feature type="compositionally biased region" description="Basic and acidic residues" evidence="1">
    <location>
        <begin position="736"/>
        <end position="756"/>
    </location>
</feature>
<feature type="compositionally biased region" description="Low complexity" evidence="1">
    <location>
        <begin position="984"/>
        <end position="996"/>
    </location>
</feature>
<organism evidence="3 4">
    <name type="scientific">Ascochyta lentis</name>
    <dbReference type="NCBI Taxonomy" id="205686"/>
    <lineage>
        <taxon>Eukaryota</taxon>
        <taxon>Fungi</taxon>
        <taxon>Dikarya</taxon>
        <taxon>Ascomycota</taxon>
        <taxon>Pezizomycotina</taxon>
        <taxon>Dothideomycetes</taxon>
        <taxon>Pleosporomycetidae</taxon>
        <taxon>Pleosporales</taxon>
        <taxon>Pleosporineae</taxon>
        <taxon>Didymellaceae</taxon>
        <taxon>Ascochyta</taxon>
    </lineage>
</organism>
<reference evidence="3" key="1">
    <citation type="submission" date="2018-12" db="EMBL/GenBank/DDBJ databases">
        <authorList>
            <person name="Syme R.A."/>
            <person name="Farfan-Caceres L."/>
            <person name="Lichtenzveig J."/>
        </authorList>
    </citation>
    <scope>NUCLEOTIDE SEQUENCE</scope>
    <source>
        <strain evidence="3">Al4</strain>
    </source>
</reference>
<comment type="caution">
    <text evidence="3">The sequence shown here is derived from an EMBL/GenBank/DDBJ whole genome shotgun (WGS) entry which is preliminary data.</text>
</comment>
<feature type="region of interest" description="Disordered" evidence="1">
    <location>
        <begin position="1"/>
        <end position="145"/>
    </location>
</feature>
<dbReference type="GO" id="GO:0004407">
    <property type="term" value="F:histone deacetylase activity"/>
    <property type="evidence" value="ECO:0007669"/>
    <property type="project" value="TreeGrafter"/>
</dbReference>
<dbReference type="InterPro" id="IPR023801">
    <property type="entry name" value="His_deacetylse_dom"/>
</dbReference>
<feature type="compositionally biased region" description="Polar residues" evidence="1">
    <location>
        <begin position="83"/>
        <end position="92"/>
    </location>
</feature>
<dbReference type="GO" id="GO:0010468">
    <property type="term" value="P:regulation of gene expression"/>
    <property type="evidence" value="ECO:0007669"/>
    <property type="project" value="UniProtKB-ARBA"/>
</dbReference>
<evidence type="ECO:0000256" key="1">
    <source>
        <dbReference type="SAM" id="MobiDB-lite"/>
    </source>
</evidence>
<reference evidence="3" key="2">
    <citation type="submission" date="2020-09" db="EMBL/GenBank/DDBJ databases">
        <title>Reference genome assembly for Australian Ascochyta lentis isolate Al4.</title>
        <authorList>
            <person name="Lee R.C."/>
            <person name="Farfan-Caceres L.M."/>
            <person name="Debler J.W."/>
            <person name="Williams A.H."/>
            <person name="Henares B.M."/>
        </authorList>
    </citation>
    <scope>NUCLEOTIDE SEQUENCE</scope>
    <source>
        <strain evidence="3">Al4</strain>
    </source>
</reference>
<protein>
    <recommendedName>
        <fullName evidence="2">Histone deacetylase domain-containing protein</fullName>
    </recommendedName>
</protein>
<dbReference type="InterPro" id="IPR000286">
    <property type="entry name" value="HDACs"/>
</dbReference>
<feature type="region of interest" description="Disordered" evidence="1">
    <location>
        <begin position="734"/>
        <end position="1065"/>
    </location>
</feature>
<evidence type="ECO:0000313" key="4">
    <source>
        <dbReference type="Proteomes" id="UP000651452"/>
    </source>
</evidence>
<feature type="region of interest" description="Disordered" evidence="1">
    <location>
        <begin position="696"/>
        <end position="719"/>
    </location>
</feature>
<sequence>MQSHQQAPSPGAGKDRTPRGGPRASNGSHDTHSLSRSVKRLSLHTSTNNLRDPSPGPNSPRLATARTPSSPLPQSLRRSSSTVSLNRASSPAPSLVLGRKSSNSSLRSDMPPGSPRNPASRRSSFAPNMPSPIGAKSPLQPHFEEKPPLRACDIAEQHFKKELVRHESLAGTADAGTVVIVHDQCYGHRFSRPRTHKNTLSLIMERPERILASVLGISTAYVRLGGRHAEGHHPLHPDQNPPERIPFRIRKTSRLVDITSPVVTNVHGTKWMEELKSLCDSAGEKLATTGKELARDASAVPGQPPKHEFHAGDLYLCQESLNAFQGALGGVLDAVDAVFQGTSIGRGPSRAFVCVRPPGHHCSADFPSGFCWLNNVHVGIEHAMMQYGLTHAAIIDFDLHHGDGSQAITWARNKKVQNMPKGTANRKKTSIGYFSLHDINSYPCEDGDDDKVQAASLCIDNAHGQSIWNVHLQSWKTPEEFWAIYEDRYLVLLDKTRQYLKFHTKRLKSGPNQPTPKAAIFLSAGFDASEWETAGMQRHAVNVPTEFYARFTRDVVRLAEEEGTAVDGRVISVLEGGYSDRALASGVMSHISGLTDGQVWSEPSPANGLALDMQQRLGGLSISDNGLPVQSVEADLVPVTYDPAWWHSTHLAELENMVQPPPVIPIKKPRQGPQAHFSSPTQSFTAKVVDPTKLAHLQPGRGVPVNPSRPITPPPPDVDWATAAHALSALLIPSDRQTRSCRPEELAEPKVKKEKPAAPALTSVKVDPSGRQLRGRKPATSYADAGSGDEASRTDSRSSRRQTIADFQLAPAETAAPARSVSRRMSIASSVSSIGDRSVSRAPSIPPTPSRRRSVAQQPTASTELPAKKGRGATTAASSRAPQRPPVPRVPSAYTNKAVPVKGKENDDMDALTSGLKRVTLKMPSKEEYDAREKEKAEKQALDALKKTTAKATARKQPASRTTATKAAAKPAAGTAKRGRPSKSSKTSSPATTPAPTMTPEPPQLQSAATAPLEQPEPVQPEPVSSLVEQPKSAPAPQESMFADVGRRSSNGIIEPPTDIRDSVITPEQLREQLPLPSFVTATEMLPAVSPASRADTPPPPPPATGLQFVNYTTQSFDAATPAMHASEPQPPAALHWLAPNSDTAPTPPTMGSRPMSPAKKQDLPVFTADGTIPFAVPGPAAALQSSALTNVKAEEYKDVWEVPETPART</sequence>
<dbReference type="PRINTS" id="PR01270">
    <property type="entry name" value="HDASUPER"/>
</dbReference>
<dbReference type="GO" id="GO:0005634">
    <property type="term" value="C:nucleus"/>
    <property type="evidence" value="ECO:0007669"/>
    <property type="project" value="TreeGrafter"/>
</dbReference>
<feature type="compositionally biased region" description="Low complexity" evidence="1">
    <location>
        <begin position="819"/>
        <end position="843"/>
    </location>
</feature>
<dbReference type="InterPro" id="IPR053244">
    <property type="entry name" value="HDAC_HD_type_1"/>
</dbReference>
<dbReference type="SUPFAM" id="SSF52768">
    <property type="entry name" value="Arginase/deacetylase"/>
    <property type="match status" value="1"/>
</dbReference>
<feature type="compositionally biased region" description="Low complexity" evidence="1">
    <location>
        <begin position="1012"/>
        <end position="1029"/>
    </location>
</feature>
<dbReference type="AlphaFoldDB" id="A0A8H7J008"/>